<dbReference type="InterPro" id="IPR020568">
    <property type="entry name" value="Ribosomal_Su5_D2-typ_SF"/>
</dbReference>
<reference evidence="6" key="1">
    <citation type="submission" date="2023-10" db="EMBL/GenBank/DDBJ databases">
        <title>Complete genome sequence of Streptomyces sp. JL1001.</title>
        <authorList>
            <person name="Jiang L."/>
        </authorList>
    </citation>
    <scope>NUCLEOTIDE SEQUENCE</scope>
    <source>
        <strain evidence="6">JL1001</strain>
    </source>
</reference>
<accession>A0AAU8KBS6</accession>
<dbReference type="RefSeq" id="WP_354596229.1">
    <property type="nucleotide sequence ID" value="NZ_CP136798.1"/>
</dbReference>
<evidence type="ECO:0000313" key="6">
    <source>
        <dbReference type="EMBL" id="XCN12473.1"/>
    </source>
</evidence>
<evidence type="ECO:0000256" key="4">
    <source>
        <dbReference type="SAM" id="MobiDB-lite"/>
    </source>
</evidence>
<dbReference type="GO" id="GO:0006265">
    <property type="term" value="P:DNA topological change"/>
    <property type="evidence" value="ECO:0007669"/>
    <property type="project" value="InterPro"/>
</dbReference>
<evidence type="ECO:0000259" key="5">
    <source>
        <dbReference type="Pfam" id="PF00204"/>
    </source>
</evidence>
<feature type="region of interest" description="Disordered" evidence="4">
    <location>
        <begin position="36"/>
        <end position="63"/>
    </location>
</feature>
<name>A0AAU8KBS6_9ACTN</name>
<dbReference type="InterPro" id="IPR013506">
    <property type="entry name" value="Topo_IIA_bsu_dom2"/>
</dbReference>
<dbReference type="GO" id="GO:0003677">
    <property type="term" value="F:DNA binding"/>
    <property type="evidence" value="ECO:0007669"/>
    <property type="project" value="InterPro"/>
</dbReference>
<organism evidence="6">
    <name type="scientific">Streptomyces sp. JL1001</name>
    <dbReference type="NCBI Taxonomy" id="3078227"/>
    <lineage>
        <taxon>Bacteria</taxon>
        <taxon>Bacillati</taxon>
        <taxon>Actinomycetota</taxon>
        <taxon>Actinomycetes</taxon>
        <taxon>Kitasatosporales</taxon>
        <taxon>Streptomycetaceae</taxon>
        <taxon>Streptomyces</taxon>
    </lineage>
</organism>
<evidence type="ECO:0000256" key="1">
    <source>
        <dbReference type="ARBA" id="ARBA00000185"/>
    </source>
</evidence>
<dbReference type="Pfam" id="PF00204">
    <property type="entry name" value="DNA_gyraseB"/>
    <property type="match status" value="1"/>
</dbReference>
<feature type="compositionally biased region" description="Basic and acidic residues" evidence="4">
    <location>
        <begin position="36"/>
        <end position="50"/>
    </location>
</feature>
<evidence type="ECO:0000256" key="2">
    <source>
        <dbReference type="ARBA" id="ARBA00012895"/>
    </source>
</evidence>
<keyword evidence="3" id="KW-0413">Isomerase</keyword>
<feature type="domain" description="DNA topoisomerase type IIA subunit B" evidence="5">
    <location>
        <begin position="1"/>
        <end position="49"/>
    </location>
</feature>
<dbReference type="GO" id="GO:0003918">
    <property type="term" value="F:DNA topoisomerase type II (double strand cut, ATP-hydrolyzing) activity"/>
    <property type="evidence" value="ECO:0007669"/>
    <property type="project" value="UniProtKB-EC"/>
</dbReference>
<dbReference type="InterPro" id="IPR014721">
    <property type="entry name" value="Ribsml_uS5_D2-typ_fold_subgr"/>
</dbReference>
<proteinExistence type="predicted"/>
<dbReference type="AlphaFoldDB" id="A0AAU8KBS6"/>
<evidence type="ECO:0000256" key="3">
    <source>
        <dbReference type="ARBA" id="ARBA00023235"/>
    </source>
</evidence>
<dbReference type="EC" id="5.6.2.2" evidence="2"/>
<dbReference type="EMBL" id="CP136798">
    <property type="protein sequence ID" value="XCN12473.1"/>
    <property type="molecule type" value="Genomic_DNA"/>
</dbReference>
<protein>
    <recommendedName>
        <fullName evidence="2">DNA topoisomerase (ATP-hydrolyzing)</fullName>
        <ecNumber evidence="2">5.6.2.2</ecNumber>
    </recommendedName>
</protein>
<dbReference type="Gene3D" id="3.30.230.10">
    <property type="match status" value="1"/>
</dbReference>
<dbReference type="GO" id="GO:0005524">
    <property type="term" value="F:ATP binding"/>
    <property type="evidence" value="ECO:0007669"/>
    <property type="project" value="InterPro"/>
</dbReference>
<comment type="catalytic activity">
    <reaction evidence="1">
        <text>ATP-dependent breakage, passage and rejoining of double-stranded DNA.</text>
        <dbReference type="EC" id="5.6.2.2"/>
    </reaction>
</comment>
<dbReference type="SUPFAM" id="SSF54211">
    <property type="entry name" value="Ribosomal protein S5 domain 2-like"/>
    <property type="match status" value="1"/>
</dbReference>
<feature type="compositionally biased region" description="Basic residues" evidence="4">
    <location>
        <begin position="51"/>
        <end position="63"/>
    </location>
</feature>
<gene>
    <name evidence="6" type="ORF">R1Y80_01940</name>
</gene>
<sequence length="63" mass="6811">MAVVSVRLDCPEHDGSTRARLGGATVRDGVEQGVREHLGSWLDRHPERAGGRHRARHPGHGPG</sequence>